<feature type="transmembrane region" description="Helical" evidence="1">
    <location>
        <begin position="6"/>
        <end position="26"/>
    </location>
</feature>
<organism evidence="2 3">
    <name type="scientific">Cognatilysobacter lacus</name>
    <dbReference type="NCBI Taxonomy" id="1643323"/>
    <lineage>
        <taxon>Bacteria</taxon>
        <taxon>Pseudomonadati</taxon>
        <taxon>Pseudomonadota</taxon>
        <taxon>Gammaproteobacteria</taxon>
        <taxon>Lysobacterales</taxon>
        <taxon>Lysobacteraceae</taxon>
        <taxon>Cognatilysobacter</taxon>
    </lineage>
</organism>
<gene>
    <name evidence="2" type="ORF">FW784_05305</name>
</gene>
<evidence type="ECO:0000313" key="2">
    <source>
        <dbReference type="EMBL" id="TZF90421.1"/>
    </source>
</evidence>
<feature type="transmembrane region" description="Helical" evidence="1">
    <location>
        <begin position="38"/>
        <end position="63"/>
    </location>
</feature>
<keyword evidence="1" id="KW-0812">Transmembrane</keyword>
<dbReference type="AlphaFoldDB" id="A0A5D8Z6L9"/>
<keyword evidence="1" id="KW-1133">Transmembrane helix</keyword>
<keyword evidence="3" id="KW-1185">Reference proteome</keyword>
<dbReference type="EMBL" id="VTRV01000039">
    <property type="protein sequence ID" value="TZF90421.1"/>
    <property type="molecule type" value="Genomic_DNA"/>
</dbReference>
<feature type="transmembrane region" description="Helical" evidence="1">
    <location>
        <begin position="134"/>
        <end position="154"/>
    </location>
</feature>
<proteinExistence type="predicted"/>
<feature type="transmembrane region" description="Helical" evidence="1">
    <location>
        <begin position="104"/>
        <end position="128"/>
    </location>
</feature>
<name>A0A5D8Z6L9_9GAMM</name>
<evidence type="ECO:0000256" key="1">
    <source>
        <dbReference type="SAM" id="Phobius"/>
    </source>
</evidence>
<sequence>MPLLLPIALLCVVLAVGFLLGLVGMLRRPFQAPRWQPVFAWMLTLRALLLTLGILVAFGIAAWRHPDAVGALGLGLLAGAVLGAGSAVTAGLQRNGTFTLQRPHRLFAVLVALAVLGRALASLVDMIAGRDAAGLLPMLGGLLGGYALAHSIVLRMRLARRARLQPTR</sequence>
<comment type="caution">
    <text evidence="2">The sequence shown here is derived from an EMBL/GenBank/DDBJ whole genome shotgun (WGS) entry which is preliminary data.</text>
</comment>
<accession>A0A5D8Z6L9</accession>
<protein>
    <submittedName>
        <fullName evidence="2">Uncharacterized protein</fullName>
    </submittedName>
</protein>
<dbReference type="RefSeq" id="WP_149352316.1">
    <property type="nucleotide sequence ID" value="NZ_VTRV01000039.1"/>
</dbReference>
<reference evidence="2 3" key="1">
    <citation type="submission" date="2019-08" db="EMBL/GenBank/DDBJ databases">
        <title>Draft genome sequence of Lysobacter sp. UKS-15.</title>
        <authorList>
            <person name="Im W.-T."/>
        </authorList>
    </citation>
    <scope>NUCLEOTIDE SEQUENCE [LARGE SCALE GENOMIC DNA]</scope>
    <source>
        <strain evidence="2 3">UKS-15</strain>
    </source>
</reference>
<feature type="transmembrane region" description="Helical" evidence="1">
    <location>
        <begin position="69"/>
        <end position="92"/>
    </location>
</feature>
<keyword evidence="1" id="KW-0472">Membrane</keyword>
<dbReference type="Proteomes" id="UP000323164">
    <property type="component" value="Unassembled WGS sequence"/>
</dbReference>
<evidence type="ECO:0000313" key="3">
    <source>
        <dbReference type="Proteomes" id="UP000323164"/>
    </source>
</evidence>